<dbReference type="AlphaFoldDB" id="A0A0N5ASB7"/>
<evidence type="ECO:0000259" key="3">
    <source>
        <dbReference type="Pfam" id="PF02520"/>
    </source>
</evidence>
<keyword evidence="2" id="KW-0732">Signal</keyword>
<organism evidence="4 5">
    <name type="scientific">Syphacia muris</name>
    <dbReference type="NCBI Taxonomy" id="451379"/>
    <lineage>
        <taxon>Eukaryota</taxon>
        <taxon>Metazoa</taxon>
        <taxon>Ecdysozoa</taxon>
        <taxon>Nematoda</taxon>
        <taxon>Chromadorea</taxon>
        <taxon>Rhabditida</taxon>
        <taxon>Spirurina</taxon>
        <taxon>Oxyuridomorpha</taxon>
        <taxon>Oxyuroidea</taxon>
        <taxon>Oxyuridae</taxon>
        <taxon>Syphacia</taxon>
    </lineage>
</organism>
<feature type="signal peptide" evidence="2">
    <location>
        <begin position="1"/>
        <end position="19"/>
    </location>
</feature>
<sequence>MIKFCLAVVASFLLYSASADKAVSGGIEQVKAFVQKIDPSQKQQLLTILNSDSMTRAEIEQKIEEWAKDHGDETLSAYNSAKQYVVALAEEIIQKMQASSLPDKIKNVAQQLYGIYSNNSLTLKDTIDQGRNILDSLTADERQQMFQVLMNHTLSEFRHLSDNLSNEAKTELQTILNNVSLTQVEIEANLERWAHQQGEYIVKAYNEIKNRIPVTINSVVEKIQASKLSEDAKTIAKQVYDEYNNKTLTIKEAAERAESLLSKVSDSVKQEIDKLLWLHNRKKRGNIEEIDHLLRAKLLEIPSYKRVALENILTNEILTKQEKINLLFDWATQQDAEIKEILEKIYSRHQSRVDNYRQLISGDTTLSEEARAALFEALAVAENLELTLKEDEQQQKAILDKQSRNVRKEITEYCTKIGHL</sequence>
<evidence type="ECO:0000256" key="1">
    <source>
        <dbReference type="SAM" id="Coils"/>
    </source>
</evidence>
<evidence type="ECO:0000313" key="5">
    <source>
        <dbReference type="WBParaSite" id="SMUV_0000767601-mRNA-1"/>
    </source>
</evidence>
<accession>A0A0N5ASB7</accession>
<evidence type="ECO:0000313" key="4">
    <source>
        <dbReference type="Proteomes" id="UP000046393"/>
    </source>
</evidence>
<dbReference type="InterPro" id="IPR003677">
    <property type="entry name" value="ANIS5_cation-bd"/>
</dbReference>
<dbReference type="PANTHER" id="PTHR21593:SF36">
    <property type="entry name" value="DUF148 DOMAIN-CONTAINING PROTEIN-RELATED"/>
    <property type="match status" value="1"/>
</dbReference>
<evidence type="ECO:0000256" key="2">
    <source>
        <dbReference type="SAM" id="SignalP"/>
    </source>
</evidence>
<dbReference type="InterPro" id="IPR052823">
    <property type="entry name" value="SXP/RAL-2_related"/>
</dbReference>
<keyword evidence="4" id="KW-1185">Reference proteome</keyword>
<dbReference type="Proteomes" id="UP000046393">
    <property type="component" value="Unplaced"/>
</dbReference>
<dbReference type="Pfam" id="PF02520">
    <property type="entry name" value="ANIS5_cation-bd"/>
    <property type="match status" value="1"/>
</dbReference>
<feature type="domain" description="SXP/RAL-2 family protein Ani s 5-like cation-binding" evidence="3">
    <location>
        <begin position="41"/>
        <end position="129"/>
    </location>
</feature>
<feature type="chain" id="PRO_5005893568" evidence="2">
    <location>
        <begin position="20"/>
        <end position="420"/>
    </location>
</feature>
<dbReference type="WBParaSite" id="SMUV_0000767601-mRNA-1">
    <property type="protein sequence ID" value="SMUV_0000767601-mRNA-1"/>
    <property type="gene ID" value="SMUV_0000767601"/>
</dbReference>
<dbReference type="STRING" id="451379.A0A0N5ASB7"/>
<feature type="coiled-coil region" evidence="1">
    <location>
        <begin position="381"/>
        <end position="409"/>
    </location>
</feature>
<keyword evidence="1" id="KW-0175">Coiled coil</keyword>
<name>A0A0N5ASB7_9BILA</name>
<reference evidence="5" key="1">
    <citation type="submission" date="2017-02" db="UniProtKB">
        <authorList>
            <consortium name="WormBaseParasite"/>
        </authorList>
    </citation>
    <scope>IDENTIFICATION</scope>
</reference>
<proteinExistence type="predicted"/>
<protein>
    <submittedName>
        <fullName evidence="5">DUF148 domain-containing protein</fullName>
    </submittedName>
</protein>
<dbReference type="PANTHER" id="PTHR21593">
    <property type="entry name" value="PRION-LIKE- Q/N-RICH -DOMAIN-BEARING PROTEIN PROTEIN"/>
    <property type="match status" value="1"/>
</dbReference>